<dbReference type="GO" id="GO:0000428">
    <property type="term" value="C:DNA-directed RNA polymerase complex"/>
    <property type="evidence" value="ECO:0007669"/>
    <property type="project" value="UniProtKB-KW"/>
</dbReference>
<evidence type="ECO:0000256" key="1">
    <source>
        <dbReference type="ARBA" id="ARBA00012418"/>
    </source>
</evidence>
<dbReference type="STRING" id="3880.A0A072UF72"/>
<dbReference type="GO" id="GO:0003677">
    <property type="term" value="F:DNA binding"/>
    <property type="evidence" value="ECO:0007669"/>
    <property type="project" value="InterPro"/>
</dbReference>
<proteinExistence type="predicted"/>
<evidence type="ECO:0000256" key="3">
    <source>
        <dbReference type="ARBA" id="ARBA00022679"/>
    </source>
</evidence>
<gene>
    <name evidence="7" type="ordered locus">MTR_5g085695</name>
</gene>
<keyword evidence="9" id="KW-1185">Reference proteome</keyword>
<reference evidence="8" key="3">
    <citation type="submission" date="2015-04" db="UniProtKB">
        <authorList>
            <consortium name="EnsemblPlants"/>
        </authorList>
    </citation>
    <scope>IDENTIFICATION</scope>
    <source>
        <strain evidence="8">cv. Jemalong A17</strain>
    </source>
</reference>
<keyword evidence="4" id="KW-0548">Nucleotidyltransferase</keyword>
<dbReference type="HOGENOM" id="CLU_2853107_0_0_1"/>
<dbReference type="EnsemblPlants" id="KEH28322">
    <property type="protein sequence ID" value="KEH28322"/>
    <property type="gene ID" value="MTR_5g085695"/>
</dbReference>
<dbReference type="SUPFAM" id="SSF64484">
    <property type="entry name" value="beta and beta-prime subunits of DNA dependent RNA-polymerase"/>
    <property type="match status" value="1"/>
</dbReference>
<dbReference type="Proteomes" id="UP000002051">
    <property type="component" value="Chromosome 5"/>
</dbReference>
<evidence type="ECO:0000313" key="7">
    <source>
        <dbReference type="EMBL" id="KEH28322.1"/>
    </source>
</evidence>
<feature type="domain" description="DNA-directed RNA polymerase subunit 2 hybrid-binding" evidence="6">
    <location>
        <begin position="13"/>
        <end position="55"/>
    </location>
</feature>
<dbReference type="InterPro" id="IPR037033">
    <property type="entry name" value="DNA-dir_RNAP_su2_hyb_sf"/>
</dbReference>
<reference evidence="7 9" key="2">
    <citation type="journal article" date="2014" name="BMC Genomics">
        <title>An improved genome release (version Mt4.0) for the model legume Medicago truncatula.</title>
        <authorList>
            <person name="Tang H."/>
            <person name="Krishnakumar V."/>
            <person name="Bidwell S."/>
            <person name="Rosen B."/>
            <person name="Chan A."/>
            <person name="Zhou S."/>
            <person name="Gentzbittel L."/>
            <person name="Childs K.L."/>
            <person name="Yandell M."/>
            <person name="Gundlach H."/>
            <person name="Mayer K.F."/>
            <person name="Schwartz D.C."/>
            <person name="Town C.D."/>
        </authorList>
    </citation>
    <scope>GENOME REANNOTATION</scope>
    <source>
        <strain evidence="7">A17</strain>
        <strain evidence="8 9">cv. Jemalong A17</strain>
    </source>
</reference>
<organism evidence="7 9">
    <name type="scientific">Medicago truncatula</name>
    <name type="common">Barrel medic</name>
    <name type="synonym">Medicago tribuloides</name>
    <dbReference type="NCBI Taxonomy" id="3880"/>
    <lineage>
        <taxon>Eukaryota</taxon>
        <taxon>Viridiplantae</taxon>
        <taxon>Streptophyta</taxon>
        <taxon>Embryophyta</taxon>
        <taxon>Tracheophyta</taxon>
        <taxon>Spermatophyta</taxon>
        <taxon>Magnoliopsida</taxon>
        <taxon>eudicotyledons</taxon>
        <taxon>Gunneridae</taxon>
        <taxon>Pentapetalae</taxon>
        <taxon>rosids</taxon>
        <taxon>fabids</taxon>
        <taxon>Fabales</taxon>
        <taxon>Fabaceae</taxon>
        <taxon>Papilionoideae</taxon>
        <taxon>50 kb inversion clade</taxon>
        <taxon>NPAAA clade</taxon>
        <taxon>Hologalegina</taxon>
        <taxon>IRL clade</taxon>
        <taxon>Trifolieae</taxon>
        <taxon>Medicago</taxon>
    </lineage>
</organism>
<evidence type="ECO:0000313" key="8">
    <source>
        <dbReference type="EnsemblPlants" id="KEH28322"/>
    </source>
</evidence>
<dbReference type="EC" id="2.7.7.6" evidence="1"/>
<dbReference type="InterPro" id="IPR007120">
    <property type="entry name" value="DNA-dir_RNAP_su2_dom"/>
</dbReference>
<name>A0A072UF72_MEDTR</name>
<dbReference type="EMBL" id="CM001221">
    <property type="protein sequence ID" value="KEH28322.1"/>
    <property type="molecule type" value="Genomic_DNA"/>
</dbReference>
<evidence type="ECO:0000256" key="5">
    <source>
        <dbReference type="ARBA" id="ARBA00023163"/>
    </source>
</evidence>
<evidence type="ECO:0000256" key="4">
    <source>
        <dbReference type="ARBA" id="ARBA00022695"/>
    </source>
</evidence>
<dbReference type="GO" id="GO:0003899">
    <property type="term" value="F:DNA-directed RNA polymerase activity"/>
    <property type="evidence" value="ECO:0007669"/>
    <property type="project" value="UniProtKB-EC"/>
</dbReference>
<keyword evidence="2 7" id="KW-0240">DNA-directed RNA polymerase</keyword>
<dbReference type="AlphaFoldDB" id="A0A072UF72"/>
<evidence type="ECO:0000313" key="9">
    <source>
        <dbReference type="Proteomes" id="UP000002051"/>
    </source>
</evidence>
<evidence type="ECO:0000259" key="6">
    <source>
        <dbReference type="Pfam" id="PF00562"/>
    </source>
</evidence>
<dbReference type="Pfam" id="PF00562">
    <property type="entry name" value="RNA_pol_Rpb2_6"/>
    <property type="match status" value="1"/>
</dbReference>
<accession>A0A072UF72</accession>
<keyword evidence="3" id="KW-0808">Transferase</keyword>
<reference evidence="7 9" key="1">
    <citation type="journal article" date="2011" name="Nature">
        <title>The Medicago genome provides insight into the evolution of rhizobial symbioses.</title>
        <authorList>
            <person name="Young N.D."/>
            <person name="Debelle F."/>
            <person name="Oldroyd G.E."/>
            <person name="Geurts R."/>
            <person name="Cannon S.B."/>
            <person name="Udvardi M.K."/>
            <person name="Benedito V.A."/>
            <person name="Mayer K.F."/>
            <person name="Gouzy J."/>
            <person name="Schoof H."/>
            <person name="Van de Peer Y."/>
            <person name="Proost S."/>
            <person name="Cook D.R."/>
            <person name="Meyers B.C."/>
            <person name="Spannagl M."/>
            <person name="Cheung F."/>
            <person name="De Mita S."/>
            <person name="Krishnakumar V."/>
            <person name="Gundlach H."/>
            <person name="Zhou S."/>
            <person name="Mudge J."/>
            <person name="Bharti A.K."/>
            <person name="Murray J.D."/>
            <person name="Naoumkina M.A."/>
            <person name="Rosen B."/>
            <person name="Silverstein K.A."/>
            <person name="Tang H."/>
            <person name="Rombauts S."/>
            <person name="Zhao P.X."/>
            <person name="Zhou P."/>
            <person name="Barbe V."/>
            <person name="Bardou P."/>
            <person name="Bechner M."/>
            <person name="Bellec A."/>
            <person name="Berger A."/>
            <person name="Berges H."/>
            <person name="Bidwell S."/>
            <person name="Bisseling T."/>
            <person name="Choisne N."/>
            <person name="Couloux A."/>
            <person name="Denny R."/>
            <person name="Deshpande S."/>
            <person name="Dai X."/>
            <person name="Doyle J.J."/>
            <person name="Dudez A.M."/>
            <person name="Farmer A.D."/>
            <person name="Fouteau S."/>
            <person name="Franken C."/>
            <person name="Gibelin C."/>
            <person name="Gish J."/>
            <person name="Goldstein S."/>
            <person name="Gonzalez A.J."/>
            <person name="Green P.J."/>
            <person name="Hallab A."/>
            <person name="Hartog M."/>
            <person name="Hua A."/>
            <person name="Humphray S.J."/>
            <person name="Jeong D.H."/>
            <person name="Jing Y."/>
            <person name="Jocker A."/>
            <person name="Kenton S.M."/>
            <person name="Kim D.J."/>
            <person name="Klee K."/>
            <person name="Lai H."/>
            <person name="Lang C."/>
            <person name="Lin S."/>
            <person name="Macmil S.L."/>
            <person name="Magdelenat G."/>
            <person name="Matthews L."/>
            <person name="McCorrison J."/>
            <person name="Monaghan E.L."/>
            <person name="Mun J.H."/>
            <person name="Najar F.Z."/>
            <person name="Nicholson C."/>
            <person name="Noirot C."/>
            <person name="O'Bleness M."/>
            <person name="Paule C.R."/>
            <person name="Poulain J."/>
            <person name="Prion F."/>
            <person name="Qin B."/>
            <person name="Qu C."/>
            <person name="Retzel E.F."/>
            <person name="Riddle C."/>
            <person name="Sallet E."/>
            <person name="Samain S."/>
            <person name="Samson N."/>
            <person name="Sanders I."/>
            <person name="Saurat O."/>
            <person name="Scarpelli C."/>
            <person name="Schiex T."/>
            <person name="Segurens B."/>
            <person name="Severin A.J."/>
            <person name="Sherrier D.J."/>
            <person name="Shi R."/>
            <person name="Sims S."/>
            <person name="Singer S.R."/>
            <person name="Sinharoy S."/>
            <person name="Sterck L."/>
            <person name="Viollet A."/>
            <person name="Wang B.B."/>
            <person name="Wang K."/>
            <person name="Wang M."/>
            <person name="Wang X."/>
            <person name="Warfsmann J."/>
            <person name="Weissenbach J."/>
            <person name="White D.D."/>
            <person name="White J.D."/>
            <person name="Wiley G.B."/>
            <person name="Wincker P."/>
            <person name="Xing Y."/>
            <person name="Yang L."/>
            <person name="Yao Z."/>
            <person name="Ying F."/>
            <person name="Zhai J."/>
            <person name="Zhou L."/>
            <person name="Zuber A."/>
            <person name="Denarie J."/>
            <person name="Dixon R.A."/>
            <person name="May G.D."/>
            <person name="Schwartz D.C."/>
            <person name="Rogers J."/>
            <person name="Quetier F."/>
            <person name="Town C.D."/>
            <person name="Roe B.A."/>
        </authorList>
    </citation>
    <scope>NUCLEOTIDE SEQUENCE [LARGE SCALE GENOMIC DNA]</scope>
    <source>
        <strain evidence="7">A17</strain>
        <strain evidence="8 9">cv. Jemalong A17</strain>
    </source>
</reference>
<dbReference type="Gene3D" id="2.40.50.100">
    <property type="match status" value="1"/>
</dbReference>
<evidence type="ECO:0000256" key="2">
    <source>
        <dbReference type="ARBA" id="ARBA00022478"/>
    </source>
</evidence>
<keyword evidence="5" id="KW-0804">Transcription</keyword>
<protein>
    <recommendedName>
        <fullName evidence="1">DNA-directed RNA polymerase</fullName>
        <ecNumber evidence="1">2.7.7.6</ecNumber>
    </recommendedName>
</protein>
<sequence length="65" mass="7474">MGQILADDVATVCGELALRKNILAAYMPWKCYNYEDVILISERLIGWERLAQSTIQNVCYPSKFF</sequence>
<dbReference type="GO" id="GO:0006351">
    <property type="term" value="P:DNA-templated transcription"/>
    <property type="evidence" value="ECO:0007669"/>
    <property type="project" value="InterPro"/>
</dbReference>
<dbReference type="Gene3D" id="2.40.270.10">
    <property type="entry name" value="DNA-directed RNA polymerase, subunit 2, domain 6"/>
    <property type="match status" value="1"/>
</dbReference>